<dbReference type="EMBL" id="JBHTAS010000001">
    <property type="protein sequence ID" value="MFC7141833.1"/>
    <property type="molecule type" value="Genomic_DNA"/>
</dbReference>
<keyword evidence="2" id="KW-1185">Reference proteome</keyword>
<gene>
    <name evidence="1" type="ORF">ACFQMA_18605</name>
</gene>
<name>A0ABD5Y333_9EURY</name>
<dbReference type="AlphaFoldDB" id="A0ABD5Y333"/>
<dbReference type="GeneID" id="78822160"/>
<sequence length="298" mass="33685">MTEERATIRPVNLSRLVELTHVCEGGTKSTEEVEVALDVSHRRAREAILEAERVSLLSEKGGQEESVYETTDIGESFLEAVREEDWQRASSILATHSPHYKSFIETLDEDGQGSLDVLLERLEDTQEFTPYSFNQTGIEVVGDWAKRLGRVQRNAFSGSYYLTDRSKVPPNFHFVLLEVYDDLEQTAGVDLRQRYLSIPRLREEVCERLGCTRDDFDDALLAVCQQNVGKLELSGAPLDSAAKDAALGIKQMERSDEDGLVTTSQSTQQVMNGVELYDKQYYYLAVYDRDITFDTEAS</sequence>
<dbReference type="RefSeq" id="WP_274322912.1">
    <property type="nucleotide sequence ID" value="NZ_CP118158.1"/>
</dbReference>
<organism evidence="1 2">
    <name type="scientific">Halosimplex aquaticum</name>
    <dbReference type="NCBI Taxonomy" id="3026162"/>
    <lineage>
        <taxon>Archaea</taxon>
        <taxon>Methanobacteriati</taxon>
        <taxon>Methanobacteriota</taxon>
        <taxon>Stenosarchaea group</taxon>
        <taxon>Halobacteria</taxon>
        <taxon>Halobacteriales</taxon>
        <taxon>Haloarculaceae</taxon>
        <taxon>Halosimplex</taxon>
    </lineage>
</organism>
<dbReference type="Proteomes" id="UP001596432">
    <property type="component" value="Unassembled WGS sequence"/>
</dbReference>
<proteinExistence type="predicted"/>
<protein>
    <submittedName>
        <fullName evidence="1">Uncharacterized protein</fullName>
    </submittedName>
</protein>
<evidence type="ECO:0000313" key="2">
    <source>
        <dbReference type="Proteomes" id="UP001596432"/>
    </source>
</evidence>
<reference evidence="1 2" key="1">
    <citation type="journal article" date="2019" name="Int. J. Syst. Evol. Microbiol.">
        <title>The Global Catalogue of Microorganisms (GCM) 10K type strain sequencing project: providing services to taxonomists for standard genome sequencing and annotation.</title>
        <authorList>
            <consortium name="The Broad Institute Genomics Platform"/>
            <consortium name="The Broad Institute Genome Sequencing Center for Infectious Disease"/>
            <person name="Wu L."/>
            <person name="Ma J."/>
        </authorList>
    </citation>
    <scope>NUCLEOTIDE SEQUENCE [LARGE SCALE GENOMIC DNA]</scope>
    <source>
        <strain evidence="1 2">XZYJT29</strain>
    </source>
</reference>
<comment type="caution">
    <text evidence="1">The sequence shown here is derived from an EMBL/GenBank/DDBJ whole genome shotgun (WGS) entry which is preliminary data.</text>
</comment>
<accession>A0ABD5Y333</accession>
<evidence type="ECO:0000313" key="1">
    <source>
        <dbReference type="EMBL" id="MFC7141833.1"/>
    </source>
</evidence>